<name>A0AAV9GML8_9PEZI</name>
<gene>
    <name evidence="3" type="ORF">QBC34DRAFT_353944</name>
</gene>
<organism evidence="3 4">
    <name type="scientific">Podospora aff. communis PSN243</name>
    <dbReference type="NCBI Taxonomy" id="3040156"/>
    <lineage>
        <taxon>Eukaryota</taxon>
        <taxon>Fungi</taxon>
        <taxon>Dikarya</taxon>
        <taxon>Ascomycota</taxon>
        <taxon>Pezizomycotina</taxon>
        <taxon>Sordariomycetes</taxon>
        <taxon>Sordariomycetidae</taxon>
        <taxon>Sordariales</taxon>
        <taxon>Podosporaceae</taxon>
        <taxon>Podospora</taxon>
    </lineage>
</organism>
<sequence length="603" mass="66304">MPSPTGTLLWWGIRLSFLAGCIALVLRYQQQLPILDSPLSEADLPGSKDEATYCYDGVFTNTSPSGDLSYDEIKCFSVSSPDSEKGVVFTKLYSSPPPSRDVIHRKGYVLPGLWDGHGHLLQYGEFLHSADLFGCTSRACILDRLAEYLERNPEAGTPRNWLRGVGWDQNVLGEMPTASILEGDERLRGRYIMLDRVDVHCAWVSQGILDLLPGEVEDVPGGEIVREPGMGVFCDNAMDLVVKLWERPGKERKKEFVRSAMRELTRVGIVGMHDAGVVPKDLRMFEEMAGEDEGWKVRVYAMVECEERNTFCPGEAPWIKTGDGMLVVRSVKLFADGALGSWGSALIDPYTDRPSTSGSLLINTSALTAVANAWALQGYQVNIHAIGDLANRHAISSMVSALSALCPDSVESLADCQSRHRFRIEHSQIISPSDQSLMHKHGILPSIQPTHATSDSSYAELRLGPERIASSAYRMKSLLDLNPILGSDFPVEPPSPFEGIYAAVTRRSPKTGKGPEGWDQGWHTEEALTLGEAVRGFTVGVANGGFMEGKVGIIQEGAWADWVVLDRELGSYGVEQLRTMEVVETWVGGRMAHGESHEERKVL</sequence>
<dbReference type="PANTHER" id="PTHR22642">
    <property type="entry name" value="IMIDAZOLONEPROPIONASE"/>
    <property type="match status" value="1"/>
</dbReference>
<dbReference type="InterPro" id="IPR013108">
    <property type="entry name" value="Amidohydro_3"/>
</dbReference>
<dbReference type="CDD" id="cd01300">
    <property type="entry name" value="YtcJ_like"/>
    <property type="match status" value="1"/>
</dbReference>
<feature type="signal peptide" evidence="1">
    <location>
        <begin position="1"/>
        <end position="23"/>
    </location>
</feature>
<dbReference type="Gene3D" id="2.30.40.10">
    <property type="entry name" value="Urease, subunit C, domain 1"/>
    <property type="match status" value="1"/>
</dbReference>
<feature type="domain" description="Amidohydrolase 3" evidence="2">
    <location>
        <begin position="107"/>
        <end position="591"/>
    </location>
</feature>
<dbReference type="InterPro" id="IPR033932">
    <property type="entry name" value="YtcJ-like"/>
</dbReference>
<dbReference type="GO" id="GO:0016810">
    <property type="term" value="F:hydrolase activity, acting on carbon-nitrogen (but not peptide) bonds"/>
    <property type="evidence" value="ECO:0007669"/>
    <property type="project" value="InterPro"/>
</dbReference>
<proteinExistence type="predicted"/>
<dbReference type="AlphaFoldDB" id="A0AAV9GML8"/>
<evidence type="ECO:0000259" key="2">
    <source>
        <dbReference type="Pfam" id="PF07969"/>
    </source>
</evidence>
<feature type="chain" id="PRO_5043743006" evidence="1">
    <location>
        <begin position="24"/>
        <end position="603"/>
    </location>
</feature>
<dbReference type="EMBL" id="MU865946">
    <property type="protein sequence ID" value="KAK4447891.1"/>
    <property type="molecule type" value="Genomic_DNA"/>
</dbReference>
<reference evidence="3" key="1">
    <citation type="journal article" date="2023" name="Mol. Phylogenet. Evol.">
        <title>Genome-scale phylogeny and comparative genomics of the fungal order Sordariales.</title>
        <authorList>
            <person name="Hensen N."/>
            <person name="Bonometti L."/>
            <person name="Westerberg I."/>
            <person name="Brannstrom I.O."/>
            <person name="Guillou S."/>
            <person name="Cros-Aarteil S."/>
            <person name="Calhoun S."/>
            <person name="Haridas S."/>
            <person name="Kuo A."/>
            <person name="Mondo S."/>
            <person name="Pangilinan J."/>
            <person name="Riley R."/>
            <person name="LaButti K."/>
            <person name="Andreopoulos B."/>
            <person name="Lipzen A."/>
            <person name="Chen C."/>
            <person name="Yan M."/>
            <person name="Daum C."/>
            <person name="Ng V."/>
            <person name="Clum A."/>
            <person name="Steindorff A."/>
            <person name="Ohm R.A."/>
            <person name="Martin F."/>
            <person name="Silar P."/>
            <person name="Natvig D.O."/>
            <person name="Lalanne C."/>
            <person name="Gautier V."/>
            <person name="Ament-Velasquez S.L."/>
            <person name="Kruys A."/>
            <person name="Hutchinson M.I."/>
            <person name="Powell A.J."/>
            <person name="Barry K."/>
            <person name="Miller A.N."/>
            <person name="Grigoriev I.V."/>
            <person name="Debuchy R."/>
            <person name="Gladieux P."/>
            <person name="Hiltunen Thoren M."/>
            <person name="Johannesson H."/>
        </authorList>
    </citation>
    <scope>NUCLEOTIDE SEQUENCE</scope>
    <source>
        <strain evidence="3">PSN243</strain>
    </source>
</reference>
<dbReference type="Pfam" id="PF07969">
    <property type="entry name" value="Amidohydro_3"/>
    <property type="match status" value="1"/>
</dbReference>
<dbReference type="InterPro" id="IPR032466">
    <property type="entry name" value="Metal_Hydrolase"/>
</dbReference>
<dbReference type="Gene3D" id="3.20.20.140">
    <property type="entry name" value="Metal-dependent hydrolases"/>
    <property type="match status" value="1"/>
</dbReference>
<keyword evidence="1" id="KW-0732">Signal</keyword>
<keyword evidence="4" id="KW-1185">Reference proteome</keyword>
<reference evidence="3" key="2">
    <citation type="submission" date="2023-05" db="EMBL/GenBank/DDBJ databases">
        <authorList>
            <consortium name="Lawrence Berkeley National Laboratory"/>
            <person name="Steindorff A."/>
            <person name="Hensen N."/>
            <person name="Bonometti L."/>
            <person name="Westerberg I."/>
            <person name="Brannstrom I.O."/>
            <person name="Guillou S."/>
            <person name="Cros-Aarteil S."/>
            <person name="Calhoun S."/>
            <person name="Haridas S."/>
            <person name="Kuo A."/>
            <person name="Mondo S."/>
            <person name="Pangilinan J."/>
            <person name="Riley R."/>
            <person name="Labutti K."/>
            <person name="Andreopoulos B."/>
            <person name="Lipzen A."/>
            <person name="Chen C."/>
            <person name="Yanf M."/>
            <person name="Daum C."/>
            <person name="Ng V."/>
            <person name="Clum A."/>
            <person name="Ohm R."/>
            <person name="Martin F."/>
            <person name="Silar P."/>
            <person name="Natvig D."/>
            <person name="Lalanne C."/>
            <person name="Gautier V."/>
            <person name="Ament-Velasquez S.L."/>
            <person name="Kruys A."/>
            <person name="Hutchinson M.I."/>
            <person name="Powell A.J."/>
            <person name="Barry K."/>
            <person name="Miller A.N."/>
            <person name="Grigoriev I.V."/>
            <person name="Debuchy R."/>
            <person name="Gladieux P."/>
            <person name="Thoren M.H."/>
            <person name="Johannesson H."/>
        </authorList>
    </citation>
    <scope>NUCLEOTIDE SEQUENCE</scope>
    <source>
        <strain evidence="3">PSN243</strain>
    </source>
</reference>
<evidence type="ECO:0000256" key="1">
    <source>
        <dbReference type="SAM" id="SignalP"/>
    </source>
</evidence>
<dbReference type="Proteomes" id="UP001321760">
    <property type="component" value="Unassembled WGS sequence"/>
</dbReference>
<dbReference type="Gene3D" id="3.10.310.70">
    <property type="match status" value="1"/>
</dbReference>
<protein>
    <submittedName>
        <fullName evidence="3">Amidohydrolase family-domain-containing protein</fullName>
    </submittedName>
</protein>
<dbReference type="InterPro" id="IPR011059">
    <property type="entry name" value="Metal-dep_hydrolase_composite"/>
</dbReference>
<accession>A0AAV9GML8</accession>
<evidence type="ECO:0000313" key="3">
    <source>
        <dbReference type="EMBL" id="KAK4447891.1"/>
    </source>
</evidence>
<dbReference type="PANTHER" id="PTHR22642:SF2">
    <property type="entry name" value="PROTEIN LONG AFTER FAR-RED 3"/>
    <property type="match status" value="1"/>
</dbReference>
<evidence type="ECO:0000313" key="4">
    <source>
        <dbReference type="Proteomes" id="UP001321760"/>
    </source>
</evidence>
<dbReference type="SUPFAM" id="SSF51556">
    <property type="entry name" value="Metallo-dependent hydrolases"/>
    <property type="match status" value="1"/>
</dbReference>
<comment type="caution">
    <text evidence="3">The sequence shown here is derived from an EMBL/GenBank/DDBJ whole genome shotgun (WGS) entry which is preliminary data.</text>
</comment>